<dbReference type="PANTHER" id="PTHR37023">
    <property type="entry name" value="TRANSPOSASE"/>
    <property type="match status" value="1"/>
</dbReference>
<feature type="domain" description="Transposase zinc-binding" evidence="2">
    <location>
        <begin position="7"/>
        <end position="96"/>
    </location>
</feature>
<dbReference type="Pfam" id="PF14319">
    <property type="entry name" value="Zn_Tnp_IS91"/>
    <property type="match status" value="1"/>
</dbReference>
<dbReference type="InterPro" id="IPR007069">
    <property type="entry name" value="Transposase_32"/>
</dbReference>
<dbReference type="EMBL" id="JAWONS010000324">
    <property type="protein sequence ID" value="MDW2800357.1"/>
    <property type="molecule type" value="Genomic_DNA"/>
</dbReference>
<evidence type="ECO:0000313" key="3">
    <source>
        <dbReference type="EMBL" id="MDW2800357.1"/>
    </source>
</evidence>
<evidence type="ECO:0000259" key="2">
    <source>
        <dbReference type="Pfam" id="PF14319"/>
    </source>
</evidence>
<comment type="caution">
    <text evidence="3">The sequence shown here is derived from an EMBL/GenBank/DDBJ whole genome shotgun (WGS) entry which is preliminary data.</text>
</comment>
<gene>
    <name evidence="3" type="ORF">RZO55_22575</name>
</gene>
<organism evidence="3 4">
    <name type="scientific">Clostridium boliviensis</name>
    <dbReference type="NCBI Taxonomy" id="318465"/>
    <lineage>
        <taxon>Bacteria</taxon>
        <taxon>Bacillati</taxon>
        <taxon>Bacillota</taxon>
        <taxon>Clostridia</taxon>
        <taxon>Eubacteriales</taxon>
        <taxon>Clostridiaceae</taxon>
        <taxon>Clostridium</taxon>
    </lineage>
</organism>
<protein>
    <submittedName>
        <fullName evidence="3">Transposase</fullName>
    </submittedName>
</protein>
<dbReference type="Proteomes" id="UP001276854">
    <property type="component" value="Unassembled WGS sequence"/>
</dbReference>
<evidence type="ECO:0000259" key="1">
    <source>
        <dbReference type="Pfam" id="PF04986"/>
    </source>
</evidence>
<proteinExistence type="predicted"/>
<dbReference type="PANTHER" id="PTHR37023:SF1">
    <property type="entry name" value="ISSOD25 TRANSPOSASE TNPA_ISSOD25"/>
    <property type="match status" value="1"/>
</dbReference>
<feature type="domain" description="Transposase IS801/IS1294" evidence="1">
    <location>
        <begin position="138"/>
        <end position="305"/>
    </location>
</feature>
<accession>A0ABU4GRU1</accession>
<dbReference type="InterPro" id="IPR026889">
    <property type="entry name" value="Zn_Tnp"/>
</dbReference>
<name>A0ABU4GRU1_9CLOT</name>
<keyword evidence="4" id="KW-1185">Reference proteome</keyword>
<sequence>MNILQKIFSDHFEEMLYTLHPRQVVIENVDRMINCGDPSFGGAMYICPHCENMKFVPFRCKSRFCPSCGVKYSQARSTSMSFKLIHCVHRHCVFTIDDELRHFFLDDRSLLDCLFQAVRSVVLRMFHNINKSKNFVPGFICVLHTFGRPLEWIPHIHCLISEGGFSDDGSWRTVKHFNYTLLRKSFQTALLNLLESRLGPSFKKTKALIYRKDKNGFYVYAKPNLSDTDTVIKYISRYLGRPVIALKRIDSYDGEHVTFHYNRHEDNAYVKKTLPALDFMRLLIQHIPEKNFKMTRYYGLYSRHREIDKSLYKAIPKSKHQLLQSFTKWRSNIILSFGYDPLNCPKCKHEMLLVELYYDHHRVSLEKLYERTMAKAKCRSA</sequence>
<dbReference type="Pfam" id="PF04986">
    <property type="entry name" value="Y2_Tnp"/>
    <property type="match status" value="1"/>
</dbReference>
<evidence type="ECO:0000313" key="4">
    <source>
        <dbReference type="Proteomes" id="UP001276854"/>
    </source>
</evidence>
<reference evidence="3 4" key="1">
    <citation type="submission" date="2023-10" db="EMBL/GenBank/DDBJ databases">
        <title>A novel Glycoside Hydrolase 43-Like Enzyme from Clostrdium boliviensis is an Endo-xylanase, and a Candidate for Xylooligosaccharides Production from Different Xylan Substrates.</title>
        <authorList>
            <person name="Alvarez M.T."/>
            <person name="Rocabado-Villegas L.R."/>
            <person name="Salas-Veizaga D.M."/>
            <person name="Linares-Pasten J.A."/>
            <person name="Gudmundsdottir E.E."/>
            <person name="Hreggvidsson G.O."/>
            <person name="Adlercreutz P."/>
            <person name="Nordberg Karlsson E."/>
        </authorList>
    </citation>
    <scope>NUCLEOTIDE SEQUENCE [LARGE SCALE GENOMIC DNA]</scope>
    <source>
        <strain evidence="3 4">E-1</strain>
    </source>
</reference>